<dbReference type="AlphaFoldDB" id="A0A251MY00"/>
<sequence length="96" mass="10711">MDLGSHKMEGLIPYLYHAIKKQRPQRRHRSSFTESISTHASYHRLTSGHDVLEASSLRRTPPEVIRSRSFQEEGGASAAPPGHIESSKSSKLDLTS</sequence>
<dbReference type="ExpressionAtlas" id="A0A251MY00">
    <property type="expression patterns" value="differential"/>
</dbReference>
<protein>
    <submittedName>
        <fullName evidence="2">Uncharacterized protein</fullName>
    </submittedName>
</protein>
<evidence type="ECO:0000256" key="1">
    <source>
        <dbReference type="SAM" id="MobiDB-lite"/>
    </source>
</evidence>
<dbReference type="EMBL" id="CM007658">
    <property type="protein sequence ID" value="ONH91923.1"/>
    <property type="molecule type" value="Genomic_DNA"/>
</dbReference>
<name>A0A251MY00_PRUPE</name>
<dbReference type="Gramene" id="ONH91923">
    <property type="protein sequence ID" value="ONH91923"/>
    <property type="gene ID" value="PRUPE_8G144100"/>
</dbReference>
<dbReference type="PANTHER" id="PTHR38370:SF1">
    <property type="entry name" value="BETA-1,4-XYLOSIDASE"/>
    <property type="match status" value="1"/>
</dbReference>
<evidence type="ECO:0000313" key="3">
    <source>
        <dbReference type="Proteomes" id="UP000006882"/>
    </source>
</evidence>
<accession>A0A251MY00</accession>
<feature type="compositionally biased region" description="Basic and acidic residues" evidence="1">
    <location>
        <begin position="85"/>
        <end position="96"/>
    </location>
</feature>
<reference evidence="2 3" key="1">
    <citation type="journal article" date="2013" name="Nat. Genet.">
        <title>The high-quality draft genome of peach (Prunus persica) identifies unique patterns of genetic diversity, domestication and genome evolution.</title>
        <authorList>
            <consortium name="International Peach Genome Initiative"/>
            <person name="Verde I."/>
            <person name="Abbott A.G."/>
            <person name="Scalabrin S."/>
            <person name="Jung S."/>
            <person name="Shu S."/>
            <person name="Marroni F."/>
            <person name="Zhebentyayeva T."/>
            <person name="Dettori M.T."/>
            <person name="Grimwood J."/>
            <person name="Cattonaro F."/>
            <person name="Zuccolo A."/>
            <person name="Rossini L."/>
            <person name="Jenkins J."/>
            <person name="Vendramin E."/>
            <person name="Meisel L.A."/>
            <person name="Decroocq V."/>
            <person name="Sosinski B."/>
            <person name="Prochnik S."/>
            <person name="Mitros T."/>
            <person name="Policriti A."/>
            <person name="Cipriani G."/>
            <person name="Dondini L."/>
            <person name="Ficklin S."/>
            <person name="Goodstein D.M."/>
            <person name="Xuan P."/>
            <person name="Del Fabbro C."/>
            <person name="Aramini V."/>
            <person name="Copetti D."/>
            <person name="Gonzalez S."/>
            <person name="Horner D.S."/>
            <person name="Falchi R."/>
            <person name="Lucas S."/>
            <person name="Mica E."/>
            <person name="Maldonado J."/>
            <person name="Lazzari B."/>
            <person name="Bielenberg D."/>
            <person name="Pirona R."/>
            <person name="Miculan M."/>
            <person name="Barakat A."/>
            <person name="Testolin R."/>
            <person name="Stella A."/>
            <person name="Tartarini S."/>
            <person name="Tonutti P."/>
            <person name="Arus P."/>
            <person name="Orellana A."/>
            <person name="Wells C."/>
            <person name="Main D."/>
            <person name="Vizzotto G."/>
            <person name="Silva H."/>
            <person name="Salamini F."/>
            <person name="Schmutz J."/>
            <person name="Morgante M."/>
            <person name="Rokhsar D.S."/>
        </authorList>
    </citation>
    <scope>NUCLEOTIDE SEQUENCE [LARGE SCALE GENOMIC DNA]</scope>
    <source>
        <strain evidence="3">cv. Nemared</strain>
    </source>
</reference>
<proteinExistence type="predicted"/>
<keyword evidence="3" id="KW-1185">Reference proteome</keyword>
<evidence type="ECO:0000313" key="2">
    <source>
        <dbReference type="EMBL" id="ONH91923.1"/>
    </source>
</evidence>
<gene>
    <name evidence="2" type="ORF">PRUPE_8G144100</name>
</gene>
<feature type="region of interest" description="Disordered" evidence="1">
    <location>
        <begin position="22"/>
        <end position="96"/>
    </location>
</feature>
<dbReference type="PANTHER" id="PTHR38370">
    <property type="entry name" value="BETA-1,4-XYLOSIDASE"/>
    <property type="match status" value="1"/>
</dbReference>
<dbReference type="Proteomes" id="UP000006882">
    <property type="component" value="Chromosome G8"/>
</dbReference>
<organism evidence="2 3">
    <name type="scientific">Prunus persica</name>
    <name type="common">Peach</name>
    <name type="synonym">Amygdalus persica</name>
    <dbReference type="NCBI Taxonomy" id="3760"/>
    <lineage>
        <taxon>Eukaryota</taxon>
        <taxon>Viridiplantae</taxon>
        <taxon>Streptophyta</taxon>
        <taxon>Embryophyta</taxon>
        <taxon>Tracheophyta</taxon>
        <taxon>Spermatophyta</taxon>
        <taxon>Magnoliopsida</taxon>
        <taxon>eudicotyledons</taxon>
        <taxon>Gunneridae</taxon>
        <taxon>Pentapetalae</taxon>
        <taxon>rosids</taxon>
        <taxon>fabids</taxon>
        <taxon>Rosales</taxon>
        <taxon>Rosaceae</taxon>
        <taxon>Amygdaloideae</taxon>
        <taxon>Amygdaleae</taxon>
        <taxon>Prunus</taxon>
    </lineage>
</organism>